<evidence type="ECO:0000313" key="4">
    <source>
        <dbReference type="Proteomes" id="UP001305787"/>
    </source>
</evidence>
<evidence type="ECO:0000256" key="2">
    <source>
        <dbReference type="SAM" id="MobiDB-lite"/>
    </source>
</evidence>
<dbReference type="InterPro" id="IPR008421">
    <property type="entry name" value="Borrelia_lipoprotein_PFam54/60"/>
</dbReference>
<reference evidence="3" key="1">
    <citation type="submission" date="2023-07" db="EMBL/GenBank/DDBJ databases">
        <title>Genome sequencing of multiple Borrelia sensu lato isolates.</title>
        <authorList>
            <person name="Mongodin E.F."/>
            <person name="Rudenko N."/>
            <person name="Fraser C.M."/>
            <person name="Schutzer S."/>
            <person name="Luft B."/>
            <person name="Morgan R."/>
            <person name="Chastens S."/>
            <person name="Qiu W."/>
        </authorList>
    </citation>
    <scope>NUCLEOTIDE SEQUENCE [LARGE SCALE GENOMIC DNA]</scope>
    <source>
        <strain evidence="3">21038</strain>
    </source>
</reference>
<evidence type="ECO:0000313" key="3">
    <source>
        <dbReference type="EMBL" id="WNY66384.1"/>
    </source>
</evidence>
<keyword evidence="4" id="KW-1185">Reference proteome</keyword>
<protein>
    <submittedName>
        <fullName evidence="3">Complement regulator-acquiring protein</fullName>
    </submittedName>
</protein>
<feature type="region of interest" description="Disordered" evidence="2">
    <location>
        <begin position="39"/>
        <end position="66"/>
    </location>
</feature>
<sequence>MTKAKPNAIKLHIIVMILTLVCISCAPVNKIEPKVNKNTKLKKTTNPGKTIQNSENKSENPSRPSDQKILEDTISKLKAIGKELENQRKEENKQIAKIAAEKLDFLSTFKVSSYEPSDESAQMKDIKRILYSSLDYKKENIETLKKILETLLKNNHQTIVEIFLYQISWGTQFQIDQDLILIQQEVDSLTLEEAKSLLTQVKSNLEIKQRLIKTLNGTLETYRKNTNNMKDNEQILAEHFYKYYQDTESLQSAFY</sequence>
<dbReference type="Proteomes" id="UP001305787">
    <property type="component" value="Plasmid lp54"/>
</dbReference>
<dbReference type="EMBL" id="CP132460">
    <property type="protein sequence ID" value="WNY66384.1"/>
    <property type="molecule type" value="Genomic_DNA"/>
</dbReference>
<dbReference type="Gene3D" id="1.10.3160.10">
    <property type="entry name" value="Bbcrasp-1"/>
    <property type="match status" value="1"/>
</dbReference>
<feature type="coiled-coil region" evidence="1">
    <location>
        <begin position="67"/>
        <end position="101"/>
    </location>
</feature>
<evidence type="ECO:0000256" key="1">
    <source>
        <dbReference type="SAM" id="Coils"/>
    </source>
</evidence>
<keyword evidence="3" id="KW-0614">Plasmid</keyword>
<geneLocation type="plasmid" evidence="3 4">
    <name>lp54</name>
</geneLocation>
<dbReference type="Pfam" id="PF05714">
    <property type="entry name" value="PFam54_60"/>
    <property type="match status" value="1"/>
</dbReference>
<organism evidence="3 4">
    <name type="scientific">Borrelia andersonii</name>
    <name type="common">Borreliella andersonii</name>
    <dbReference type="NCBI Taxonomy" id="42109"/>
    <lineage>
        <taxon>Bacteria</taxon>
        <taxon>Pseudomonadati</taxon>
        <taxon>Spirochaetota</taxon>
        <taxon>Spirochaetia</taxon>
        <taxon>Spirochaetales</taxon>
        <taxon>Borreliaceae</taxon>
        <taxon>Borreliella</taxon>
    </lineage>
</organism>
<feature type="compositionally biased region" description="Basic and acidic residues" evidence="2">
    <location>
        <begin position="56"/>
        <end position="66"/>
    </location>
</feature>
<accession>A0ABZ0CM65</accession>
<name>A0ABZ0CM65_BORAD</name>
<proteinExistence type="predicted"/>
<keyword evidence="1" id="KW-0175">Coiled coil</keyword>
<gene>
    <name evidence="3" type="ORF">QIA45_04755</name>
</gene>
<dbReference type="NCBIfam" id="NF033729">
    <property type="entry name" value="borfam54_2"/>
    <property type="match status" value="1"/>
</dbReference>
<dbReference type="RefSeq" id="WP_316255743.1">
    <property type="nucleotide sequence ID" value="NZ_CP132460.1"/>
</dbReference>